<dbReference type="OrthoDB" id="9784288at2"/>
<feature type="transmembrane region" description="Helical" evidence="6">
    <location>
        <begin position="45"/>
        <end position="65"/>
    </location>
</feature>
<feature type="transmembrane region" description="Helical" evidence="6">
    <location>
        <begin position="103"/>
        <end position="124"/>
    </location>
</feature>
<keyword evidence="4 6" id="KW-1133">Transmembrane helix</keyword>
<keyword evidence="5 6" id="KW-0472">Membrane</keyword>
<name>A0A1H3JX22_9PROT</name>
<evidence type="ECO:0000313" key="8">
    <source>
        <dbReference type="EMBL" id="SDY44476.1"/>
    </source>
</evidence>
<evidence type="ECO:0000256" key="3">
    <source>
        <dbReference type="ARBA" id="ARBA00022692"/>
    </source>
</evidence>
<organism evidence="8 9">
    <name type="scientific">Nitrosomonas halophila</name>
    <dbReference type="NCBI Taxonomy" id="44576"/>
    <lineage>
        <taxon>Bacteria</taxon>
        <taxon>Pseudomonadati</taxon>
        <taxon>Pseudomonadota</taxon>
        <taxon>Betaproteobacteria</taxon>
        <taxon>Nitrosomonadales</taxon>
        <taxon>Nitrosomonadaceae</taxon>
        <taxon>Nitrosomonas</taxon>
    </lineage>
</organism>
<dbReference type="InterPro" id="IPR037185">
    <property type="entry name" value="EmrE-like"/>
</dbReference>
<evidence type="ECO:0000256" key="4">
    <source>
        <dbReference type="ARBA" id="ARBA00022989"/>
    </source>
</evidence>
<feature type="domain" description="EamA" evidence="7">
    <location>
        <begin position="19"/>
        <end position="145"/>
    </location>
</feature>
<keyword evidence="9" id="KW-1185">Reference proteome</keyword>
<evidence type="ECO:0000256" key="5">
    <source>
        <dbReference type="ARBA" id="ARBA00023136"/>
    </source>
</evidence>
<protein>
    <submittedName>
        <fullName evidence="8">EamA-like transporter family protein</fullName>
    </submittedName>
</protein>
<dbReference type="PANTHER" id="PTHR32322">
    <property type="entry name" value="INNER MEMBRANE TRANSPORTER"/>
    <property type="match status" value="1"/>
</dbReference>
<dbReference type="RefSeq" id="WP_090414468.1">
    <property type="nucleotide sequence ID" value="NZ_FNOY01000036.1"/>
</dbReference>
<feature type="transmembrane region" description="Helical" evidence="6">
    <location>
        <begin position="218"/>
        <end position="239"/>
    </location>
</feature>
<evidence type="ECO:0000256" key="6">
    <source>
        <dbReference type="SAM" id="Phobius"/>
    </source>
</evidence>
<evidence type="ECO:0000259" key="7">
    <source>
        <dbReference type="Pfam" id="PF00892"/>
    </source>
</evidence>
<evidence type="ECO:0000313" key="9">
    <source>
        <dbReference type="Proteomes" id="UP000198640"/>
    </source>
</evidence>
<evidence type="ECO:0000256" key="1">
    <source>
        <dbReference type="ARBA" id="ARBA00004141"/>
    </source>
</evidence>
<feature type="transmembrane region" description="Helical" evidence="6">
    <location>
        <begin position="77"/>
        <end position="97"/>
    </location>
</feature>
<feature type="domain" description="EamA" evidence="7">
    <location>
        <begin position="158"/>
        <end position="289"/>
    </location>
</feature>
<feature type="transmembrane region" description="Helical" evidence="6">
    <location>
        <begin position="131"/>
        <end position="149"/>
    </location>
</feature>
<dbReference type="GO" id="GO:0016020">
    <property type="term" value="C:membrane"/>
    <property type="evidence" value="ECO:0007669"/>
    <property type="project" value="UniProtKB-SubCell"/>
</dbReference>
<dbReference type="Proteomes" id="UP000198640">
    <property type="component" value="Unassembled WGS sequence"/>
</dbReference>
<dbReference type="PANTHER" id="PTHR32322:SF2">
    <property type="entry name" value="EAMA DOMAIN-CONTAINING PROTEIN"/>
    <property type="match status" value="1"/>
</dbReference>
<gene>
    <name evidence="8" type="ORF">SAMN05421881_103610</name>
</gene>
<dbReference type="AlphaFoldDB" id="A0A1H3JX22"/>
<dbReference type="InterPro" id="IPR000620">
    <property type="entry name" value="EamA_dom"/>
</dbReference>
<feature type="transmembrane region" description="Helical" evidence="6">
    <location>
        <begin position="186"/>
        <end position="206"/>
    </location>
</feature>
<dbReference type="InterPro" id="IPR050638">
    <property type="entry name" value="AA-Vitamin_Transporters"/>
</dbReference>
<dbReference type="Pfam" id="PF00892">
    <property type="entry name" value="EamA"/>
    <property type="match status" value="2"/>
</dbReference>
<accession>A0A1H3JX22</accession>
<keyword evidence="3 6" id="KW-0812">Transmembrane</keyword>
<proteinExistence type="inferred from homology"/>
<evidence type="ECO:0000256" key="2">
    <source>
        <dbReference type="ARBA" id="ARBA00007362"/>
    </source>
</evidence>
<reference evidence="8 9" key="1">
    <citation type="submission" date="2016-10" db="EMBL/GenBank/DDBJ databases">
        <authorList>
            <person name="de Groot N.N."/>
        </authorList>
    </citation>
    <scope>NUCLEOTIDE SEQUENCE [LARGE SCALE GENOMIC DNA]</scope>
    <source>
        <strain evidence="8 9">Nm1</strain>
    </source>
</reference>
<feature type="transmembrane region" description="Helical" evidence="6">
    <location>
        <begin position="20"/>
        <end position="39"/>
    </location>
</feature>
<dbReference type="SUPFAM" id="SSF103481">
    <property type="entry name" value="Multidrug resistance efflux transporter EmrE"/>
    <property type="match status" value="2"/>
</dbReference>
<comment type="subcellular location">
    <subcellularLocation>
        <location evidence="1">Membrane</location>
        <topology evidence="1">Multi-pass membrane protein</topology>
    </subcellularLocation>
</comment>
<sequence>MQKFAQATTLTANHRHSLALGLLGVLGFSLTLPATRLALQGLEPAFVGLGRALIAAVLAAIALWITRSPLPSGRQWLRLACTALGVVVGFPLLTAFAMETVPAVHGAVIVGLIPLTTALFAIQLAGERPNWLFWLTTLIGCAVILAFAFSSGAGALQSADIMLLIGVTVAGYGYAEGARLSKEIGAWQTISWALLVSVPVLLPPAVMTAPADIFAVEWVSLLGFAYVSIVSMYLAFIAWYQGLAMGGIAQIGQLQLLQPFLTLLSAALILGESVETSQLAAALIVLSCVAVGRRAA</sequence>
<dbReference type="EMBL" id="FNOY01000036">
    <property type="protein sequence ID" value="SDY44476.1"/>
    <property type="molecule type" value="Genomic_DNA"/>
</dbReference>
<comment type="similarity">
    <text evidence="2">Belongs to the EamA transporter family.</text>
</comment>